<keyword evidence="4 6" id="KW-0067">ATP-binding</keyword>
<comment type="caution">
    <text evidence="6">The sequence shown here is derived from an EMBL/GenBank/DDBJ whole genome shotgun (WGS) entry which is preliminary data.</text>
</comment>
<keyword evidence="3" id="KW-0547">Nucleotide-binding</keyword>
<dbReference type="InterPro" id="IPR015860">
    <property type="entry name" value="ABC_transpr_TagH-like"/>
</dbReference>
<evidence type="ECO:0000313" key="6">
    <source>
        <dbReference type="EMBL" id="MCJ2542060.1"/>
    </source>
</evidence>
<evidence type="ECO:0000256" key="3">
    <source>
        <dbReference type="ARBA" id="ARBA00022741"/>
    </source>
</evidence>
<accession>A0ABT0C8F4</accession>
<dbReference type="CDD" id="cd10147">
    <property type="entry name" value="Wzt_C-like"/>
    <property type="match status" value="1"/>
</dbReference>
<dbReference type="PANTHER" id="PTHR46743">
    <property type="entry name" value="TEICHOIC ACIDS EXPORT ATP-BINDING PROTEIN TAGH"/>
    <property type="match status" value="1"/>
</dbReference>
<dbReference type="CDD" id="cd03220">
    <property type="entry name" value="ABC_KpsT_Wzt"/>
    <property type="match status" value="1"/>
</dbReference>
<reference evidence="6" key="1">
    <citation type="submission" date="2021-02" db="EMBL/GenBank/DDBJ databases">
        <title>The CRISPR/cas machinery reduction and long-range gene transfer in the hot spring cyanobacterium Synechococcus.</title>
        <authorList>
            <person name="Dvorak P."/>
            <person name="Jahodarova E."/>
            <person name="Hasler P."/>
            <person name="Poulickova A."/>
        </authorList>
    </citation>
    <scope>NUCLEOTIDE SEQUENCE</scope>
    <source>
        <strain evidence="6">Rupite</strain>
    </source>
</reference>
<dbReference type="PROSITE" id="PS50893">
    <property type="entry name" value="ABC_TRANSPORTER_2"/>
    <property type="match status" value="1"/>
</dbReference>
<feature type="domain" description="ABC transporter" evidence="5">
    <location>
        <begin position="42"/>
        <end position="273"/>
    </location>
</feature>
<organism evidence="6 7">
    <name type="scientific">Thermostichus vulcanus str. 'Rupite'</name>
    <dbReference type="NCBI Taxonomy" id="2813851"/>
    <lineage>
        <taxon>Bacteria</taxon>
        <taxon>Bacillati</taxon>
        <taxon>Cyanobacteriota</taxon>
        <taxon>Cyanophyceae</taxon>
        <taxon>Thermostichales</taxon>
        <taxon>Thermostichaceae</taxon>
        <taxon>Thermostichus</taxon>
    </lineage>
</organism>
<dbReference type="EMBL" id="JAFIRA010000006">
    <property type="protein sequence ID" value="MCJ2542060.1"/>
    <property type="molecule type" value="Genomic_DNA"/>
</dbReference>
<dbReference type="SMART" id="SM00382">
    <property type="entry name" value="AAA"/>
    <property type="match status" value="1"/>
</dbReference>
<dbReference type="GO" id="GO:0005524">
    <property type="term" value="F:ATP binding"/>
    <property type="evidence" value="ECO:0007669"/>
    <property type="project" value="UniProtKB-KW"/>
</dbReference>
<comment type="similarity">
    <text evidence="1">Belongs to the ABC transporter superfamily.</text>
</comment>
<sequence length="433" mass="47098">MVGSLVRSSGHLAVEGFSPEAVVTAEGVSKKFCRQLRRSLWYGVQDIATDLVGGSRQGDRLRPKEFWALQGVSFQLLPGQALGLVGSNGAGKSTLLRIISGLIKPDLGQVRVRGRLAPLIALGAGFNPILTGRENIYANMSILGLSTRQIQARFDAVVDFAEIWEAIDAPVQTYSSGMTARLGFACAVHIEPEILLIDEVLAVGDVRFRMKCYQRLARLRDQGTAFVLVSHNPNAILNVCEQSVYLKKGQLVAVGPTEQILRQYEADLSLGDGQSTAEFLRLPAKDPDESLGVDITALGFQDGEGNWQRHPTSGDPISLCVEVFSHRPIQRANVGVLISAVAGETERVLTLTCAAEDEYLTLPAGRSRVLMHLPNMGLLPGVYNLKVYVKEGVSSLDIVEYFRFAVHPGRLVSQCLFYQPRSWQVIPGSSLGA</sequence>
<dbReference type="SUPFAM" id="SSF52540">
    <property type="entry name" value="P-loop containing nucleoside triphosphate hydrolases"/>
    <property type="match status" value="1"/>
</dbReference>
<keyword evidence="7" id="KW-1185">Reference proteome</keyword>
<evidence type="ECO:0000256" key="4">
    <source>
        <dbReference type="ARBA" id="ARBA00022840"/>
    </source>
</evidence>
<dbReference type="InterPro" id="IPR027417">
    <property type="entry name" value="P-loop_NTPase"/>
</dbReference>
<name>A0ABT0C8F4_THEVL</name>
<dbReference type="Gene3D" id="3.40.50.300">
    <property type="entry name" value="P-loop containing nucleotide triphosphate hydrolases"/>
    <property type="match status" value="1"/>
</dbReference>
<protein>
    <submittedName>
        <fullName evidence="6">ABC transporter ATP-binding protein</fullName>
    </submittedName>
</protein>
<proteinExistence type="inferred from homology"/>
<gene>
    <name evidence="6" type="ORF">JX360_03925</name>
</gene>
<keyword evidence="2" id="KW-0813">Transport</keyword>
<dbReference type="Pfam" id="PF14524">
    <property type="entry name" value="Wzt_C"/>
    <property type="match status" value="1"/>
</dbReference>
<dbReference type="InterPro" id="IPR029439">
    <property type="entry name" value="Wzt_C"/>
</dbReference>
<dbReference type="RefSeq" id="WP_244349285.1">
    <property type="nucleotide sequence ID" value="NZ_JAFIRA010000006.1"/>
</dbReference>
<dbReference type="Gene3D" id="2.70.50.60">
    <property type="entry name" value="abc- transporter (atp binding component) like domain"/>
    <property type="match status" value="1"/>
</dbReference>
<dbReference type="InterPro" id="IPR003593">
    <property type="entry name" value="AAA+_ATPase"/>
</dbReference>
<evidence type="ECO:0000259" key="5">
    <source>
        <dbReference type="PROSITE" id="PS50893"/>
    </source>
</evidence>
<evidence type="ECO:0000313" key="7">
    <source>
        <dbReference type="Proteomes" id="UP000830835"/>
    </source>
</evidence>
<dbReference type="PANTHER" id="PTHR46743:SF2">
    <property type="entry name" value="TEICHOIC ACIDS EXPORT ATP-BINDING PROTEIN TAGH"/>
    <property type="match status" value="1"/>
</dbReference>
<dbReference type="InterPro" id="IPR003439">
    <property type="entry name" value="ABC_transporter-like_ATP-bd"/>
</dbReference>
<evidence type="ECO:0000256" key="2">
    <source>
        <dbReference type="ARBA" id="ARBA00022448"/>
    </source>
</evidence>
<dbReference type="InterPro" id="IPR050683">
    <property type="entry name" value="Bact_Polysacc_Export_ATP-bd"/>
</dbReference>
<evidence type="ECO:0000256" key="1">
    <source>
        <dbReference type="ARBA" id="ARBA00005417"/>
    </source>
</evidence>
<dbReference type="Proteomes" id="UP000830835">
    <property type="component" value="Unassembled WGS sequence"/>
</dbReference>
<dbReference type="Pfam" id="PF00005">
    <property type="entry name" value="ABC_tran"/>
    <property type="match status" value="1"/>
</dbReference>